<accession>A0A078IHA0</accession>
<sequence length="89" mass="9929">MEVVVNRVVVVVVQAVAVAGYKERGRSCGSSDEEVAVAAVKELRQWRCKELGQRPGSGGERCAELRWNHEFHGGSFAQESRSKKKREKD</sequence>
<reference evidence="1 2" key="1">
    <citation type="journal article" date="2014" name="Science">
        <title>Plant genetics. Early allopolyploid evolution in the post-Neolithic Brassica napus oilseed genome.</title>
        <authorList>
            <person name="Chalhoub B."/>
            <person name="Denoeud F."/>
            <person name="Liu S."/>
            <person name="Parkin I.A."/>
            <person name="Tang H."/>
            <person name="Wang X."/>
            <person name="Chiquet J."/>
            <person name="Belcram H."/>
            <person name="Tong C."/>
            <person name="Samans B."/>
            <person name="Correa M."/>
            <person name="Da Silva C."/>
            <person name="Just J."/>
            <person name="Falentin C."/>
            <person name="Koh C.S."/>
            <person name="Le Clainche I."/>
            <person name="Bernard M."/>
            <person name="Bento P."/>
            <person name="Noel B."/>
            <person name="Labadie K."/>
            <person name="Alberti A."/>
            <person name="Charles M."/>
            <person name="Arnaud D."/>
            <person name="Guo H."/>
            <person name="Daviaud C."/>
            <person name="Alamery S."/>
            <person name="Jabbari K."/>
            <person name="Zhao M."/>
            <person name="Edger P.P."/>
            <person name="Chelaifa H."/>
            <person name="Tack D."/>
            <person name="Lassalle G."/>
            <person name="Mestiri I."/>
            <person name="Schnel N."/>
            <person name="Le Paslier M.C."/>
            <person name="Fan G."/>
            <person name="Renault V."/>
            <person name="Bayer P.E."/>
            <person name="Golicz A.A."/>
            <person name="Manoli S."/>
            <person name="Lee T.H."/>
            <person name="Thi V.H."/>
            <person name="Chalabi S."/>
            <person name="Hu Q."/>
            <person name="Fan C."/>
            <person name="Tollenaere R."/>
            <person name="Lu Y."/>
            <person name="Battail C."/>
            <person name="Shen J."/>
            <person name="Sidebottom C.H."/>
            <person name="Wang X."/>
            <person name="Canaguier A."/>
            <person name="Chauveau A."/>
            <person name="Berard A."/>
            <person name="Deniot G."/>
            <person name="Guan M."/>
            <person name="Liu Z."/>
            <person name="Sun F."/>
            <person name="Lim Y.P."/>
            <person name="Lyons E."/>
            <person name="Town C.D."/>
            <person name="Bancroft I."/>
            <person name="Wang X."/>
            <person name="Meng J."/>
            <person name="Ma J."/>
            <person name="Pires J.C."/>
            <person name="King G.J."/>
            <person name="Brunel D."/>
            <person name="Delourme R."/>
            <person name="Renard M."/>
            <person name="Aury J.M."/>
            <person name="Adams K.L."/>
            <person name="Batley J."/>
            <person name="Snowdon R.J."/>
            <person name="Tost J."/>
            <person name="Edwards D."/>
            <person name="Zhou Y."/>
            <person name="Hua W."/>
            <person name="Sharpe A.G."/>
            <person name="Paterson A.H."/>
            <person name="Guan C."/>
            <person name="Wincker P."/>
        </authorList>
    </citation>
    <scope>NUCLEOTIDE SEQUENCE [LARGE SCALE GENOMIC DNA]</scope>
    <source>
        <strain evidence="2">cv. Darmor-bzh</strain>
    </source>
</reference>
<dbReference type="AlphaFoldDB" id="A0A078IHA0"/>
<keyword evidence="2" id="KW-1185">Reference proteome</keyword>
<dbReference type="PaxDb" id="3708-A0A078IHA0"/>
<organism evidence="1 2">
    <name type="scientific">Brassica napus</name>
    <name type="common">Rape</name>
    <dbReference type="NCBI Taxonomy" id="3708"/>
    <lineage>
        <taxon>Eukaryota</taxon>
        <taxon>Viridiplantae</taxon>
        <taxon>Streptophyta</taxon>
        <taxon>Embryophyta</taxon>
        <taxon>Tracheophyta</taxon>
        <taxon>Spermatophyta</taxon>
        <taxon>Magnoliopsida</taxon>
        <taxon>eudicotyledons</taxon>
        <taxon>Gunneridae</taxon>
        <taxon>Pentapetalae</taxon>
        <taxon>rosids</taxon>
        <taxon>malvids</taxon>
        <taxon>Brassicales</taxon>
        <taxon>Brassicaceae</taxon>
        <taxon>Brassiceae</taxon>
        <taxon>Brassica</taxon>
    </lineage>
</organism>
<evidence type="ECO:0000313" key="2">
    <source>
        <dbReference type="Proteomes" id="UP000028999"/>
    </source>
</evidence>
<evidence type="ECO:0000313" key="1">
    <source>
        <dbReference type="EMBL" id="CDY48779.1"/>
    </source>
</evidence>
<name>A0A078IHA0_BRANA</name>
<proteinExistence type="predicted"/>
<dbReference type="EMBL" id="LK032791">
    <property type="protein sequence ID" value="CDY48779.1"/>
    <property type="molecule type" value="Genomic_DNA"/>
</dbReference>
<dbReference type="Gramene" id="CDY48779">
    <property type="protein sequence ID" value="CDY48779"/>
    <property type="gene ID" value="GSBRNA2T00091692001"/>
</dbReference>
<protein>
    <submittedName>
        <fullName evidence="1">BnaA02g24200D protein</fullName>
    </submittedName>
</protein>
<gene>
    <name evidence="1" type="primary">BnaA02g24200D</name>
    <name evidence="1" type="ORF">GSBRNA2T00091692001</name>
</gene>
<dbReference type="Proteomes" id="UP000028999">
    <property type="component" value="Unassembled WGS sequence"/>
</dbReference>